<dbReference type="PANTHER" id="PTHR42764">
    <property type="entry name" value="PHOSPHONATES UTILIZATION ATP-BINDING PROTEIN PHNK-RELATED"/>
    <property type="match status" value="1"/>
</dbReference>
<keyword evidence="5" id="KW-1185">Reference proteome</keyword>
<organism evidence="4 5">
    <name type="scientific">Raoultibacter timonensis</name>
    <dbReference type="NCBI Taxonomy" id="1907662"/>
    <lineage>
        <taxon>Bacteria</taxon>
        <taxon>Bacillati</taxon>
        <taxon>Actinomycetota</taxon>
        <taxon>Coriobacteriia</taxon>
        <taxon>Eggerthellales</taxon>
        <taxon>Eggerthellaceae</taxon>
        <taxon>Raoultibacter</taxon>
    </lineage>
</organism>
<dbReference type="GO" id="GO:0005524">
    <property type="term" value="F:ATP binding"/>
    <property type="evidence" value="ECO:0007669"/>
    <property type="project" value="UniProtKB-KW"/>
</dbReference>
<evidence type="ECO:0000256" key="2">
    <source>
        <dbReference type="ARBA" id="ARBA00022840"/>
    </source>
</evidence>
<keyword evidence="1" id="KW-0547">Nucleotide-binding</keyword>
<dbReference type="InterPro" id="IPR017871">
    <property type="entry name" value="ABC_transporter-like_CS"/>
</dbReference>
<gene>
    <name evidence="4" type="primary">phnK</name>
    <name evidence="4" type="ORF">CE91St30_31530</name>
</gene>
<evidence type="ECO:0000256" key="1">
    <source>
        <dbReference type="ARBA" id="ARBA00022741"/>
    </source>
</evidence>
<evidence type="ECO:0000313" key="4">
    <source>
        <dbReference type="EMBL" id="BDE97820.1"/>
    </source>
</evidence>
<name>A0ABM7WN62_9ACTN</name>
<sequence length="324" mass="35943">MESAKEAFAECEVGVTGEAVAVPKQESHRVSHVRPVQPRPSIRSRRIEEDPCVKVQGLSRSFGNGCAYCLDPRAVLERNRCPRCGTVHAVRDVGFELYSGEIVGIVGESGSGKSTLMQCLYFDQTASSGSIFVKPYDGGHRNILELSSQEKRRIRNTVFGMVYQNPYLGLRMDYSSLSNIAEQMIASGDRSVFHMRSRGEELLGQVNIPTVRATDPPRTFSGGMQQRVQIAKALSNNPPVLLLDEVTTGLDLSVQANVLDLILQIRRDFNVSMLVVSHDLGVIRMLADRTFVMLDGRVIEEGLTDQILEDPQHAYTQQLVYSLL</sequence>
<dbReference type="Gene3D" id="3.40.50.300">
    <property type="entry name" value="P-loop containing nucleotide triphosphate hydrolases"/>
    <property type="match status" value="1"/>
</dbReference>
<protein>
    <submittedName>
        <fullName evidence="4">ABC transporter ATP-binding protein</fullName>
    </submittedName>
</protein>
<keyword evidence="2 4" id="KW-0067">ATP-binding</keyword>
<dbReference type="PROSITE" id="PS00211">
    <property type="entry name" value="ABC_TRANSPORTER_1"/>
    <property type="match status" value="1"/>
</dbReference>
<dbReference type="EMBL" id="AP025564">
    <property type="protein sequence ID" value="BDE97820.1"/>
    <property type="molecule type" value="Genomic_DNA"/>
</dbReference>
<dbReference type="InterPro" id="IPR027417">
    <property type="entry name" value="P-loop_NTPase"/>
</dbReference>
<dbReference type="PANTHER" id="PTHR42764:SF1">
    <property type="entry name" value="PHOSPHONATES UTILIZATION ATP-BINDING PROTEIN PHNK-RELATED"/>
    <property type="match status" value="1"/>
</dbReference>
<dbReference type="InterPro" id="IPR003593">
    <property type="entry name" value="AAA+_ATPase"/>
</dbReference>
<feature type="domain" description="ABC transporter" evidence="3">
    <location>
        <begin position="53"/>
        <end position="320"/>
    </location>
</feature>
<dbReference type="RefSeq" id="WP_244387263.1">
    <property type="nucleotide sequence ID" value="NZ_AP025564.1"/>
</dbReference>
<dbReference type="PROSITE" id="PS50893">
    <property type="entry name" value="ABC_TRANSPORTER_2"/>
    <property type="match status" value="1"/>
</dbReference>
<dbReference type="SMART" id="SM00382">
    <property type="entry name" value="AAA"/>
    <property type="match status" value="1"/>
</dbReference>
<reference evidence="4 5" key="1">
    <citation type="submission" date="2022-01" db="EMBL/GenBank/DDBJ databases">
        <title>Novel bile acid biosynthetic pathways are enriched in the microbiome of centenarians.</title>
        <authorList>
            <person name="Sato Y."/>
            <person name="Atarashi K."/>
            <person name="Plichta R.D."/>
            <person name="Arai Y."/>
            <person name="Sasajima S."/>
            <person name="Kearney M.S."/>
            <person name="Suda W."/>
            <person name="Takeshita K."/>
            <person name="Sasaki T."/>
            <person name="Okamoto S."/>
            <person name="Skelly N.A."/>
            <person name="Okamura Y."/>
            <person name="Vlamakis H."/>
            <person name="Li Y."/>
            <person name="Tanoue T."/>
            <person name="Takei H."/>
            <person name="Nittono H."/>
            <person name="Narushima S."/>
            <person name="Irie J."/>
            <person name="Itoh H."/>
            <person name="Moriya K."/>
            <person name="Sugiura Y."/>
            <person name="Suematsu M."/>
            <person name="Moritoki N."/>
            <person name="Shibata S."/>
            <person name="Littman R.D."/>
            <person name="Fischbach A.M."/>
            <person name="Uwamino Y."/>
            <person name="Inoue T."/>
            <person name="Honda A."/>
            <person name="Hattori M."/>
            <person name="Murai T."/>
            <person name="Xavier J.R."/>
            <person name="Hirose N."/>
            <person name="Honda K."/>
        </authorList>
    </citation>
    <scope>NUCLEOTIDE SEQUENCE [LARGE SCALE GENOMIC DNA]</scope>
    <source>
        <strain evidence="4 5">CE91-St30</strain>
    </source>
</reference>
<dbReference type="CDD" id="cd03257">
    <property type="entry name" value="ABC_NikE_OppD_transporters"/>
    <property type="match status" value="1"/>
</dbReference>
<evidence type="ECO:0000313" key="5">
    <source>
        <dbReference type="Proteomes" id="UP001320544"/>
    </source>
</evidence>
<dbReference type="Proteomes" id="UP001320544">
    <property type="component" value="Chromosome"/>
</dbReference>
<accession>A0ABM7WN62</accession>
<dbReference type="InterPro" id="IPR003439">
    <property type="entry name" value="ABC_transporter-like_ATP-bd"/>
</dbReference>
<dbReference type="Pfam" id="PF00005">
    <property type="entry name" value="ABC_tran"/>
    <property type="match status" value="1"/>
</dbReference>
<proteinExistence type="predicted"/>
<dbReference type="SUPFAM" id="SSF52540">
    <property type="entry name" value="P-loop containing nucleoside triphosphate hydrolases"/>
    <property type="match status" value="1"/>
</dbReference>
<evidence type="ECO:0000259" key="3">
    <source>
        <dbReference type="PROSITE" id="PS50893"/>
    </source>
</evidence>